<dbReference type="SUPFAM" id="SSF52540">
    <property type="entry name" value="P-loop containing nucleoside triphosphate hydrolases"/>
    <property type="match status" value="1"/>
</dbReference>
<protein>
    <recommendedName>
        <fullName evidence="3">Sulfotransferase family protein</fullName>
    </recommendedName>
</protein>
<organism evidence="1 2">
    <name type="scientific">Thioclava sediminum</name>
    <dbReference type="NCBI Taxonomy" id="1915319"/>
    <lineage>
        <taxon>Bacteria</taxon>
        <taxon>Pseudomonadati</taxon>
        <taxon>Pseudomonadota</taxon>
        <taxon>Alphaproteobacteria</taxon>
        <taxon>Rhodobacterales</taxon>
        <taxon>Paracoccaceae</taxon>
        <taxon>Thioclava</taxon>
    </lineage>
</organism>
<evidence type="ECO:0000313" key="1">
    <source>
        <dbReference type="EMBL" id="OOY24162.1"/>
    </source>
</evidence>
<accession>A0ABX3MWV3</accession>
<dbReference type="EMBL" id="MPZV01000002">
    <property type="protein sequence ID" value="OOY24162.1"/>
    <property type="molecule type" value="Genomic_DNA"/>
</dbReference>
<dbReference type="Proteomes" id="UP000190787">
    <property type="component" value="Unassembled WGS sequence"/>
</dbReference>
<comment type="caution">
    <text evidence="1">The sequence shown here is derived from an EMBL/GenBank/DDBJ whole genome shotgun (WGS) entry which is preliminary data.</text>
</comment>
<name>A0ABX3MWV3_9RHOB</name>
<dbReference type="RefSeq" id="WP_078604701.1">
    <property type="nucleotide sequence ID" value="NZ_MPZV01000002.1"/>
</dbReference>
<gene>
    <name evidence="1" type="ORF">BMI91_08840</name>
</gene>
<evidence type="ECO:0000313" key="2">
    <source>
        <dbReference type="Proteomes" id="UP000190787"/>
    </source>
</evidence>
<keyword evidence="2" id="KW-1185">Reference proteome</keyword>
<dbReference type="Gene3D" id="3.40.50.300">
    <property type="entry name" value="P-loop containing nucleotide triphosphate hydrolases"/>
    <property type="match status" value="1"/>
</dbReference>
<sequence length="300" mass="33929">MTTPRIRLHLGAHKTATTYLQARLELNAKLLASQGVAFWPINNVRPLFHQAWAESEGTSRSEKLKALSGRPTRLDKLGSKISSLFDTSDELLVSEENLLGETGEFLDGAFYPTAISRLRLLSTFLPDRPLDIWLCIRSYPDFLASIYGEAIRFSPVPPPEQFASAFSSPQGAWLQIIDDIRDALPHANVFIWRYEDFRDLEPRILEGLSDVEAEAFEPLQNPTVRGSASDSAIRAMAETAEPLSATEWRFRMSALEHEYPVQGAQDRFSPWPEDQFRKMQQDYVSDISAIEARADITFIH</sequence>
<proteinExistence type="predicted"/>
<evidence type="ECO:0008006" key="3">
    <source>
        <dbReference type="Google" id="ProtNLM"/>
    </source>
</evidence>
<dbReference type="InterPro" id="IPR027417">
    <property type="entry name" value="P-loop_NTPase"/>
</dbReference>
<reference evidence="1 2" key="1">
    <citation type="submission" date="2016-11" db="EMBL/GenBank/DDBJ databases">
        <title>A multilocus sequence analysis scheme for characterization of bacteria in the genus Thioclava.</title>
        <authorList>
            <person name="Liu Y."/>
            <person name="Shao Z."/>
        </authorList>
    </citation>
    <scope>NUCLEOTIDE SEQUENCE [LARGE SCALE GENOMIC DNA]</scope>
    <source>
        <strain evidence="1 2">TAW-CT134</strain>
    </source>
</reference>